<accession>A0AAV6QLG0</accession>
<comment type="caution">
    <text evidence="1">The sequence shown here is derived from an EMBL/GenBank/DDBJ whole genome shotgun (WGS) entry which is preliminary data.</text>
</comment>
<proteinExistence type="predicted"/>
<reference evidence="1 2" key="1">
    <citation type="journal article" date="2021" name="Sci. Rep.">
        <title>Chromosome anchoring in Senegalese sole (Solea senegalensis) reveals sex-associated markers and genome rearrangements in flatfish.</title>
        <authorList>
            <person name="Guerrero-Cozar I."/>
            <person name="Gomez-Garrido J."/>
            <person name="Berbel C."/>
            <person name="Martinez-Blanch J.F."/>
            <person name="Alioto T."/>
            <person name="Claros M.G."/>
            <person name="Gagnaire P.A."/>
            <person name="Manchado M."/>
        </authorList>
    </citation>
    <scope>NUCLEOTIDE SEQUENCE [LARGE SCALE GENOMIC DNA]</scope>
    <source>
        <strain evidence="1">Sse05_10M</strain>
    </source>
</reference>
<protein>
    <submittedName>
        <fullName evidence="1">Uncharacterized protein</fullName>
    </submittedName>
</protein>
<evidence type="ECO:0000313" key="1">
    <source>
        <dbReference type="EMBL" id="KAG7493134.1"/>
    </source>
</evidence>
<gene>
    <name evidence="1" type="ORF">JOB18_001806</name>
</gene>
<dbReference type="AlphaFoldDB" id="A0AAV6QLG0"/>
<dbReference type="Proteomes" id="UP000693946">
    <property type="component" value="Linkage Group LG4"/>
</dbReference>
<keyword evidence="2" id="KW-1185">Reference proteome</keyword>
<sequence length="119" mass="13825">MGLVFDPIQVSKINQNRVMLTSNSCRLNVSRPQVSHSEPLNSHEPLLPPHAACRNLSFNRWNDQWLVQFTTVHFPAFHSSNPEMWWLQVSQSVSKCDKGHYFKLHHFVIFYVQGIHLTG</sequence>
<name>A0AAV6QLG0_SOLSE</name>
<organism evidence="1 2">
    <name type="scientific">Solea senegalensis</name>
    <name type="common">Senegalese sole</name>
    <dbReference type="NCBI Taxonomy" id="28829"/>
    <lineage>
        <taxon>Eukaryota</taxon>
        <taxon>Metazoa</taxon>
        <taxon>Chordata</taxon>
        <taxon>Craniata</taxon>
        <taxon>Vertebrata</taxon>
        <taxon>Euteleostomi</taxon>
        <taxon>Actinopterygii</taxon>
        <taxon>Neopterygii</taxon>
        <taxon>Teleostei</taxon>
        <taxon>Neoteleostei</taxon>
        <taxon>Acanthomorphata</taxon>
        <taxon>Carangaria</taxon>
        <taxon>Pleuronectiformes</taxon>
        <taxon>Pleuronectoidei</taxon>
        <taxon>Soleidae</taxon>
        <taxon>Solea</taxon>
    </lineage>
</organism>
<dbReference type="EMBL" id="JAGKHQ010000016">
    <property type="protein sequence ID" value="KAG7493134.1"/>
    <property type="molecule type" value="Genomic_DNA"/>
</dbReference>
<evidence type="ECO:0000313" key="2">
    <source>
        <dbReference type="Proteomes" id="UP000693946"/>
    </source>
</evidence>